<comment type="caution">
    <text evidence="1">The sequence shown here is derived from an EMBL/GenBank/DDBJ whole genome shotgun (WGS) entry which is preliminary data.</text>
</comment>
<proteinExistence type="predicted"/>
<keyword evidence="2" id="KW-1185">Reference proteome</keyword>
<evidence type="ECO:0000313" key="2">
    <source>
        <dbReference type="Proteomes" id="UP001152795"/>
    </source>
</evidence>
<dbReference type="PROSITE" id="PS50878">
    <property type="entry name" value="RT_POL"/>
    <property type="match status" value="1"/>
</dbReference>
<name>A0A7D9DVY5_PARCT</name>
<feature type="non-terminal residue" evidence="1">
    <location>
        <position position="81"/>
    </location>
</feature>
<dbReference type="OrthoDB" id="410381at2759"/>
<dbReference type="EMBL" id="CACRXK020002660">
    <property type="protein sequence ID" value="CAB3995415.1"/>
    <property type="molecule type" value="Genomic_DNA"/>
</dbReference>
<dbReference type="AlphaFoldDB" id="A0A7D9DVY5"/>
<reference evidence="1" key="1">
    <citation type="submission" date="2020-04" db="EMBL/GenBank/DDBJ databases">
        <authorList>
            <person name="Alioto T."/>
            <person name="Alioto T."/>
            <person name="Gomez Garrido J."/>
        </authorList>
    </citation>
    <scope>NUCLEOTIDE SEQUENCE</scope>
    <source>
        <strain evidence="1">A484AB</strain>
    </source>
</reference>
<accession>A0A7D9DVY5</accession>
<organism evidence="1 2">
    <name type="scientific">Paramuricea clavata</name>
    <name type="common">Red gorgonian</name>
    <name type="synonym">Violescent sea-whip</name>
    <dbReference type="NCBI Taxonomy" id="317549"/>
    <lineage>
        <taxon>Eukaryota</taxon>
        <taxon>Metazoa</taxon>
        <taxon>Cnidaria</taxon>
        <taxon>Anthozoa</taxon>
        <taxon>Octocorallia</taxon>
        <taxon>Malacalcyonacea</taxon>
        <taxon>Plexauridae</taxon>
        <taxon>Paramuricea</taxon>
    </lineage>
</organism>
<dbReference type="InterPro" id="IPR000477">
    <property type="entry name" value="RT_dom"/>
</dbReference>
<protein>
    <submittedName>
        <fullName evidence="1">Uncharacterized protein</fullName>
    </submittedName>
</protein>
<gene>
    <name evidence="1" type="ORF">PACLA_8A079458</name>
</gene>
<dbReference type="PANTHER" id="PTHR33332">
    <property type="entry name" value="REVERSE TRANSCRIPTASE DOMAIN-CONTAINING PROTEIN"/>
    <property type="match status" value="1"/>
</dbReference>
<dbReference type="Proteomes" id="UP001152795">
    <property type="component" value="Unassembled WGS sequence"/>
</dbReference>
<sequence>MVGKLIDWFASYLHGRQQSRVVVDGIHSEWLDVSSGVPQGSILDPMLFLTYINDLPKYTVHHSPIAMFADDSKLFRIIKDE</sequence>
<evidence type="ECO:0000313" key="1">
    <source>
        <dbReference type="EMBL" id="CAB3995415.1"/>
    </source>
</evidence>